<accession>A0A699T2D1</accession>
<feature type="non-terminal residue" evidence="1">
    <location>
        <position position="1"/>
    </location>
</feature>
<dbReference type="AlphaFoldDB" id="A0A699T2D1"/>
<proteinExistence type="predicted"/>
<reference evidence="1" key="1">
    <citation type="journal article" date="2019" name="Sci. Rep.">
        <title>Draft genome of Tanacetum cinerariifolium, the natural source of mosquito coil.</title>
        <authorList>
            <person name="Yamashiro T."/>
            <person name="Shiraishi A."/>
            <person name="Satake H."/>
            <person name="Nakayama K."/>
        </authorList>
    </citation>
    <scope>NUCLEOTIDE SEQUENCE</scope>
</reference>
<sequence>VVAGISSTNISGTKDVARQSVKKDVFALRYIALPNWFHEAHMETSNETIRNSDAQDNS</sequence>
<comment type="caution">
    <text evidence="1">The sequence shown here is derived from an EMBL/GenBank/DDBJ whole genome shotgun (WGS) entry which is preliminary data.</text>
</comment>
<dbReference type="EMBL" id="BKCJ011205681">
    <property type="protein sequence ID" value="GFD03538.1"/>
    <property type="molecule type" value="Genomic_DNA"/>
</dbReference>
<gene>
    <name evidence="1" type="ORF">Tci_875507</name>
</gene>
<organism evidence="1">
    <name type="scientific">Tanacetum cinerariifolium</name>
    <name type="common">Dalmatian daisy</name>
    <name type="synonym">Chrysanthemum cinerariifolium</name>
    <dbReference type="NCBI Taxonomy" id="118510"/>
    <lineage>
        <taxon>Eukaryota</taxon>
        <taxon>Viridiplantae</taxon>
        <taxon>Streptophyta</taxon>
        <taxon>Embryophyta</taxon>
        <taxon>Tracheophyta</taxon>
        <taxon>Spermatophyta</taxon>
        <taxon>Magnoliopsida</taxon>
        <taxon>eudicotyledons</taxon>
        <taxon>Gunneridae</taxon>
        <taxon>Pentapetalae</taxon>
        <taxon>asterids</taxon>
        <taxon>campanulids</taxon>
        <taxon>Asterales</taxon>
        <taxon>Asteraceae</taxon>
        <taxon>Asteroideae</taxon>
        <taxon>Anthemideae</taxon>
        <taxon>Anthemidinae</taxon>
        <taxon>Tanacetum</taxon>
    </lineage>
</organism>
<evidence type="ECO:0000313" key="1">
    <source>
        <dbReference type="EMBL" id="GFD03538.1"/>
    </source>
</evidence>
<name>A0A699T2D1_TANCI</name>
<protein>
    <submittedName>
        <fullName evidence="1">Uncharacterized protein</fullName>
    </submittedName>
</protein>